<accession>A0A0D2RF56</accession>
<keyword evidence="1" id="KW-1133">Transmembrane helix</keyword>
<dbReference type="InterPro" id="IPR032710">
    <property type="entry name" value="NTF2-like_dom_sf"/>
</dbReference>
<keyword evidence="4" id="KW-1185">Reference proteome</keyword>
<reference evidence="3 5" key="2">
    <citation type="journal article" date="2019" name="Genome Biol. Evol.">
        <title>Insights into the evolution of the New World diploid cottons (Gossypium, subgenus Houzingenia) based on genome sequencing.</title>
        <authorList>
            <person name="Grover C.E."/>
            <person name="Arick M.A. 2nd"/>
            <person name="Thrash A."/>
            <person name="Conover J.L."/>
            <person name="Sanders W.S."/>
            <person name="Peterson D.G."/>
            <person name="Frelichowski J.E."/>
            <person name="Scheffler J.A."/>
            <person name="Scheffler B.E."/>
            <person name="Wendel J.F."/>
        </authorList>
    </citation>
    <scope>NUCLEOTIDE SEQUENCE [LARGE SCALE GENOMIC DNA]</scope>
    <source>
        <strain evidence="3">8</strain>
        <tissue evidence="3">Leaf</tissue>
    </source>
</reference>
<evidence type="ECO:0008006" key="6">
    <source>
        <dbReference type="Google" id="ProtNLM"/>
    </source>
</evidence>
<dbReference type="Proteomes" id="UP000032304">
    <property type="component" value="Chromosome 11"/>
</dbReference>
<evidence type="ECO:0000256" key="1">
    <source>
        <dbReference type="SAM" id="Phobius"/>
    </source>
</evidence>
<dbReference type="EMBL" id="JABEZZ010000011">
    <property type="protein sequence ID" value="MBA0598853.1"/>
    <property type="molecule type" value="Genomic_DNA"/>
</dbReference>
<dbReference type="eggNOG" id="ENOG502RXXP">
    <property type="taxonomic scope" value="Eukaryota"/>
</dbReference>
<dbReference type="KEGG" id="gra:105776074"/>
<evidence type="ECO:0000313" key="5">
    <source>
        <dbReference type="Proteomes" id="UP000593578"/>
    </source>
</evidence>
<organism evidence="2 4">
    <name type="scientific">Gossypium raimondii</name>
    <name type="common">Peruvian cotton</name>
    <name type="synonym">Gossypium klotzschianum subsp. raimondii</name>
    <dbReference type="NCBI Taxonomy" id="29730"/>
    <lineage>
        <taxon>Eukaryota</taxon>
        <taxon>Viridiplantae</taxon>
        <taxon>Streptophyta</taxon>
        <taxon>Embryophyta</taxon>
        <taxon>Tracheophyta</taxon>
        <taxon>Spermatophyta</taxon>
        <taxon>Magnoliopsida</taxon>
        <taxon>eudicotyledons</taxon>
        <taxon>Gunneridae</taxon>
        <taxon>Pentapetalae</taxon>
        <taxon>rosids</taxon>
        <taxon>malvids</taxon>
        <taxon>Malvales</taxon>
        <taxon>Malvaceae</taxon>
        <taxon>Malvoideae</taxon>
        <taxon>Gossypium</taxon>
    </lineage>
</organism>
<dbReference type="SUPFAM" id="SSF54427">
    <property type="entry name" value="NTF2-like"/>
    <property type="match status" value="1"/>
</dbReference>
<dbReference type="Gramene" id="KJB69187">
    <property type="protein sequence ID" value="KJB69187"/>
    <property type="gene ID" value="B456_011G009700"/>
</dbReference>
<dbReference type="STRING" id="29730.A0A0D2RF56"/>
<keyword evidence="1" id="KW-0812">Transmembrane</keyword>
<name>A0A0D2RF56_GOSRA</name>
<dbReference type="AlphaFoldDB" id="A0A0D2RF56"/>
<evidence type="ECO:0000313" key="2">
    <source>
        <dbReference type="EMBL" id="KJB69187.1"/>
    </source>
</evidence>
<evidence type="ECO:0000313" key="4">
    <source>
        <dbReference type="Proteomes" id="UP000032304"/>
    </source>
</evidence>
<keyword evidence="1" id="KW-0472">Membrane</keyword>
<evidence type="ECO:0000313" key="3">
    <source>
        <dbReference type="EMBL" id="MBA0598853.1"/>
    </source>
</evidence>
<protein>
    <recommendedName>
        <fullName evidence="6">SnoaL-like domain-containing protein</fullName>
    </recommendedName>
</protein>
<dbReference type="Gene3D" id="3.10.450.50">
    <property type="match status" value="1"/>
</dbReference>
<dbReference type="PANTHER" id="PTHR33698">
    <property type="entry name" value="NUCLEAR TRANSPORT FACTOR 2 (NTF2)-LIKE PROTEIN"/>
    <property type="match status" value="1"/>
</dbReference>
<sequence length="266" mass="30051">MISSVSFAASLAPYHHTKSSNPYHHLLISPKPIQHKPSLHKFHVGKACCYSNFRSQYSKPPLVPASYTSPQRGLLVPPDAKNKGSGSGEEDSIGALETVLKLYSAIKNQNVRELSEIIDDECQCICNFFSYFQPLQGKKQVIDFFTSLIKHMGNHIEFVVQPTLTEGMIVGINWRLEWNKAHMPLGQGFSFYTCHVYHGKVTIRNVEMFMEPLLHVEPLRLKIIGYLTTIMDNISSEVSSKAWKKKVISAVLALMFIATILLFSMY</sequence>
<dbReference type="EMBL" id="CM001750">
    <property type="protein sequence ID" value="KJB69187.1"/>
    <property type="molecule type" value="Genomic_DNA"/>
</dbReference>
<reference evidence="2 4" key="1">
    <citation type="journal article" date="2012" name="Nature">
        <title>Repeated polyploidization of Gossypium genomes and the evolution of spinnable cotton fibres.</title>
        <authorList>
            <person name="Paterson A.H."/>
            <person name="Wendel J.F."/>
            <person name="Gundlach H."/>
            <person name="Guo H."/>
            <person name="Jenkins J."/>
            <person name="Jin D."/>
            <person name="Llewellyn D."/>
            <person name="Showmaker K.C."/>
            <person name="Shu S."/>
            <person name="Udall J."/>
            <person name="Yoo M.J."/>
            <person name="Byers R."/>
            <person name="Chen W."/>
            <person name="Doron-Faigenboim A."/>
            <person name="Duke M.V."/>
            <person name="Gong L."/>
            <person name="Grimwood J."/>
            <person name="Grover C."/>
            <person name="Grupp K."/>
            <person name="Hu G."/>
            <person name="Lee T.H."/>
            <person name="Li J."/>
            <person name="Lin L."/>
            <person name="Liu T."/>
            <person name="Marler B.S."/>
            <person name="Page J.T."/>
            <person name="Roberts A.W."/>
            <person name="Romanel E."/>
            <person name="Sanders W.S."/>
            <person name="Szadkowski E."/>
            <person name="Tan X."/>
            <person name="Tang H."/>
            <person name="Xu C."/>
            <person name="Wang J."/>
            <person name="Wang Z."/>
            <person name="Zhang D."/>
            <person name="Zhang L."/>
            <person name="Ashrafi H."/>
            <person name="Bedon F."/>
            <person name="Bowers J.E."/>
            <person name="Brubaker C.L."/>
            <person name="Chee P.W."/>
            <person name="Das S."/>
            <person name="Gingle A.R."/>
            <person name="Haigler C.H."/>
            <person name="Harker D."/>
            <person name="Hoffmann L.V."/>
            <person name="Hovav R."/>
            <person name="Jones D.C."/>
            <person name="Lemke C."/>
            <person name="Mansoor S."/>
            <person name="ur Rahman M."/>
            <person name="Rainville L.N."/>
            <person name="Rambani A."/>
            <person name="Reddy U.K."/>
            <person name="Rong J.K."/>
            <person name="Saranga Y."/>
            <person name="Scheffler B.E."/>
            <person name="Scheffler J.A."/>
            <person name="Stelly D.M."/>
            <person name="Triplett B.A."/>
            <person name="Van Deynze A."/>
            <person name="Vaslin M.F."/>
            <person name="Waghmare V.N."/>
            <person name="Walford S.A."/>
            <person name="Wright R.J."/>
            <person name="Zaki E.A."/>
            <person name="Zhang T."/>
            <person name="Dennis E.S."/>
            <person name="Mayer K.F."/>
            <person name="Peterson D.G."/>
            <person name="Rokhsar D.S."/>
            <person name="Wang X."/>
            <person name="Schmutz J."/>
        </authorList>
    </citation>
    <scope>NUCLEOTIDE SEQUENCE [LARGE SCALE GENOMIC DNA]</scope>
</reference>
<dbReference type="Proteomes" id="UP000593578">
    <property type="component" value="Unassembled WGS sequence"/>
</dbReference>
<dbReference type="PANTHER" id="PTHR33698:SF6">
    <property type="entry name" value="TRANSMEMBRANE PROTEIN"/>
    <property type="match status" value="1"/>
</dbReference>
<gene>
    <name evidence="2" type="ORF">B456_011G009700</name>
    <name evidence="3" type="ORF">Gorai_005096</name>
</gene>
<reference evidence="3" key="3">
    <citation type="submission" date="2020-04" db="EMBL/GenBank/DDBJ databases">
        <authorList>
            <person name="Grover C.E."/>
            <person name="Arick M.A. II"/>
            <person name="Thrash A."/>
            <person name="Conover J.L."/>
            <person name="Sanders W.S."/>
            <person name="Peterson D.G."/>
            <person name="Scheffler J.A."/>
            <person name="Scheffler B.E."/>
            <person name="Wendel J.F."/>
        </authorList>
    </citation>
    <scope>NUCLEOTIDE SEQUENCE</scope>
    <source>
        <strain evidence="3">8</strain>
        <tissue evidence="3">Leaf</tissue>
    </source>
</reference>
<proteinExistence type="predicted"/>
<dbReference type="OMA" id="CYSNFRS"/>
<dbReference type="OrthoDB" id="753811at2759"/>
<feature type="transmembrane region" description="Helical" evidence="1">
    <location>
        <begin position="247"/>
        <end position="265"/>
    </location>
</feature>